<evidence type="ECO:0000256" key="1">
    <source>
        <dbReference type="ARBA" id="ARBA00023054"/>
    </source>
</evidence>
<dbReference type="GO" id="GO:0030490">
    <property type="term" value="P:maturation of SSU-rRNA"/>
    <property type="evidence" value="ECO:0007669"/>
    <property type="project" value="TreeGrafter"/>
</dbReference>
<feature type="compositionally biased region" description="Basic and acidic residues" evidence="2">
    <location>
        <begin position="278"/>
        <end position="289"/>
    </location>
</feature>
<feature type="compositionally biased region" description="Basic and acidic residues" evidence="2">
    <location>
        <begin position="382"/>
        <end position="420"/>
    </location>
</feature>
<accession>A0AAN6D2P9</accession>
<feature type="compositionally biased region" description="Basic and acidic residues" evidence="2">
    <location>
        <begin position="182"/>
        <end position="203"/>
    </location>
</feature>
<feature type="compositionally biased region" description="Basic residues" evidence="2">
    <location>
        <begin position="326"/>
        <end position="339"/>
    </location>
</feature>
<evidence type="ECO:0000313" key="4">
    <source>
        <dbReference type="EMBL" id="KAG7725533.1"/>
    </source>
</evidence>
<proteinExistence type="predicted"/>
<dbReference type="InterPro" id="IPR015158">
    <property type="entry name" value="Bud22_dom"/>
</dbReference>
<evidence type="ECO:0000259" key="3">
    <source>
        <dbReference type="Pfam" id="PF09073"/>
    </source>
</evidence>
<dbReference type="PANTHER" id="PTHR23325">
    <property type="entry name" value="SERUM RESPONSE FACTOR-BINDING"/>
    <property type="match status" value="1"/>
</dbReference>
<comment type="caution">
    <text evidence="4">The sequence shown here is derived from an EMBL/GenBank/DDBJ whole genome shotgun (WGS) entry which is preliminary data.</text>
</comment>
<feature type="domain" description="Bud22" evidence="3">
    <location>
        <begin position="91"/>
        <end position="431"/>
    </location>
</feature>
<evidence type="ECO:0000313" key="5">
    <source>
        <dbReference type="Proteomes" id="UP000738402"/>
    </source>
</evidence>
<feature type="compositionally biased region" description="Acidic residues" evidence="2">
    <location>
        <begin position="242"/>
        <end position="276"/>
    </location>
</feature>
<feature type="compositionally biased region" description="Basic and acidic residues" evidence="2">
    <location>
        <begin position="353"/>
        <end position="375"/>
    </location>
</feature>
<dbReference type="AlphaFoldDB" id="A0AAN6D2P9"/>
<dbReference type="Pfam" id="PF09073">
    <property type="entry name" value="BUD22"/>
    <property type="match status" value="1"/>
</dbReference>
<sequence>MKENLIGKLDLLQFRYENLDPPRFPLSRKLAKSKNAHHVKLLMLSEDEAFKMIRQLKRQLFERKYHSAYLKLERLLGGQIKQVLKNKTTKPEDRILYEKLESELDTVIKQKLTKLGSKIFHREEVREVPPKSFWEDREKLKGHTYETELNNLVSKLFNKNTVKEVVQQTEHNFKLVLGVDKREKKPETAKRSESEEKTPKDESDSSADESDEVSVSEDTESSDDEKLDTIYSNYKSMVAGSSDEDEDEPEEGVDYNEVTDEEPSEQSSEFDGEQPDYETAKAERKKLSNDDFFSELQLPALAGGYYSGGEDEEELEQAEKDMKKLAKERKNRRGQRARQKIWEKKYGKNANHIKKERERVQSEREKQRLAYEERVRKRAEKKKQEEEKKKQDREKLNKPAAADKMHPSWEAKRKAEEALKNAKFQGKKVKFE</sequence>
<reference evidence="4" key="1">
    <citation type="journal article" date="2021" name="G3 (Bethesda)">
        <title>Genomic diversity, chromosomal rearrangements, and interspecies hybridization in the ogataea polymorpha species complex.</title>
        <authorList>
            <person name="Hanson S.J."/>
            <person name="Cinneide E.O."/>
            <person name="Salzberg L.I."/>
            <person name="Wolfe K.H."/>
            <person name="McGowan J."/>
            <person name="Fitzpatrick D.A."/>
            <person name="Matlin K."/>
        </authorList>
    </citation>
    <scope>NUCLEOTIDE SEQUENCE</scope>
    <source>
        <strain evidence="4">83-405-1</strain>
    </source>
</reference>
<gene>
    <name evidence="4" type="ORF">KL933_004099</name>
</gene>
<feature type="compositionally biased region" description="Acidic residues" evidence="2">
    <location>
        <begin position="204"/>
        <end position="226"/>
    </location>
</feature>
<dbReference type="GO" id="GO:0030686">
    <property type="term" value="C:90S preribosome"/>
    <property type="evidence" value="ECO:0007669"/>
    <property type="project" value="TreeGrafter"/>
</dbReference>
<dbReference type="Proteomes" id="UP000738402">
    <property type="component" value="Unassembled WGS sequence"/>
</dbReference>
<dbReference type="PANTHER" id="PTHR23325:SF1">
    <property type="entry name" value="SERUM RESPONSE FACTOR-BINDING PROTEIN 1"/>
    <property type="match status" value="1"/>
</dbReference>
<evidence type="ECO:0000256" key="2">
    <source>
        <dbReference type="SAM" id="MobiDB-lite"/>
    </source>
</evidence>
<name>A0AAN6D2P9_9ASCO</name>
<feature type="region of interest" description="Disordered" evidence="2">
    <location>
        <begin position="182"/>
        <end position="432"/>
    </location>
</feature>
<keyword evidence="1" id="KW-0175">Coiled coil</keyword>
<dbReference type="EMBL" id="JAHLUH010000012">
    <property type="protein sequence ID" value="KAG7725533.1"/>
    <property type="molecule type" value="Genomic_DNA"/>
</dbReference>
<dbReference type="InterPro" id="IPR037393">
    <property type="entry name" value="Bud22/SRFB1"/>
</dbReference>
<protein>
    <recommendedName>
        <fullName evidence="3">Bud22 domain-containing protein</fullName>
    </recommendedName>
</protein>
<organism evidence="4 5">
    <name type="scientific">Ogataea haglerorum</name>
    <dbReference type="NCBI Taxonomy" id="1937702"/>
    <lineage>
        <taxon>Eukaryota</taxon>
        <taxon>Fungi</taxon>
        <taxon>Dikarya</taxon>
        <taxon>Ascomycota</taxon>
        <taxon>Saccharomycotina</taxon>
        <taxon>Pichiomycetes</taxon>
        <taxon>Pichiales</taxon>
        <taxon>Pichiaceae</taxon>
        <taxon>Ogataea</taxon>
    </lineage>
</organism>
<dbReference type="GO" id="GO:0005634">
    <property type="term" value="C:nucleus"/>
    <property type="evidence" value="ECO:0007669"/>
    <property type="project" value="TreeGrafter"/>
</dbReference>